<name>A0ABX2XEW7_9FLAO</name>
<accession>A0ABX2XEW7</accession>
<dbReference type="EMBL" id="LVEN01000042">
    <property type="protein sequence ID" value="OCB70729.1"/>
    <property type="molecule type" value="Genomic_DNA"/>
</dbReference>
<evidence type="ECO:0000313" key="2">
    <source>
        <dbReference type="Proteomes" id="UP000093343"/>
    </source>
</evidence>
<organism evidence="1 2">
    <name type="scientific">Flavobacterium piscis</name>
    <dbReference type="NCBI Taxonomy" id="1114874"/>
    <lineage>
        <taxon>Bacteria</taxon>
        <taxon>Pseudomonadati</taxon>
        <taxon>Bacteroidota</taxon>
        <taxon>Flavobacteriia</taxon>
        <taxon>Flavobacteriales</taxon>
        <taxon>Flavobacteriaceae</taxon>
        <taxon>Flavobacterium</taxon>
    </lineage>
</organism>
<keyword evidence="2" id="KW-1185">Reference proteome</keyword>
<gene>
    <name evidence="1" type="ORF">FLP_18875</name>
</gene>
<comment type="caution">
    <text evidence="1">The sequence shown here is derived from an EMBL/GenBank/DDBJ whole genome shotgun (WGS) entry which is preliminary data.</text>
</comment>
<proteinExistence type="predicted"/>
<sequence>MAKKVLLPGNVYKVINENEIRYFQYFYTDPNYLGGNMIWVFNQTDNNDDLDKIQNSGYGFYFYTAIKAGIKLKKWKLLGNIEIPEKMNYYSVFRWRDLKCGL</sequence>
<dbReference type="Proteomes" id="UP000093343">
    <property type="component" value="Unassembled WGS sequence"/>
</dbReference>
<dbReference type="RefSeq" id="WP_065451041.1">
    <property type="nucleotide sequence ID" value="NZ_LVEN01000042.1"/>
</dbReference>
<reference evidence="2" key="1">
    <citation type="submission" date="2016-03" db="EMBL/GenBank/DDBJ databases">
        <title>Draft genome sequence of Paenibacillus glacialis DSM 22343.</title>
        <authorList>
            <person name="Shin S.-K."/>
            <person name="Yi H."/>
        </authorList>
    </citation>
    <scope>NUCLEOTIDE SEQUENCE [LARGE SCALE GENOMIC DNA]</scope>
    <source>
        <strain evidence="2">CCUG 60099</strain>
    </source>
</reference>
<evidence type="ECO:0000313" key="1">
    <source>
        <dbReference type="EMBL" id="OCB70729.1"/>
    </source>
</evidence>
<protein>
    <submittedName>
        <fullName evidence="1">Uncharacterized protein</fullName>
    </submittedName>
</protein>